<protein>
    <submittedName>
        <fullName evidence="1">Uncharacterized protein</fullName>
    </submittedName>
</protein>
<proteinExistence type="predicted"/>
<organism evidence="1">
    <name type="scientific">Rhizophora mucronata</name>
    <name type="common">Asiatic mangrove</name>
    <dbReference type="NCBI Taxonomy" id="61149"/>
    <lineage>
        <taxon>Eukaryota</taxon>
        <taxon>Viridiplantae</taxon>
        <taxon>Streptophyta</taxon>
        <taxon>Embryophyta</taxon>
        <taxon>Tracheophyta</taxon>
        <taxon>Spermatophyta</taxon>
        <taxon>Magnoliopsida</taxon>
        <taxon>eudicotyledons</taxon>
        <taxon>Gunneridae</taxon>
        <taxon>Pentapetalae</taxon>
        <taxon>rosids</taxon>
        <taxon>fabids</taxon>
        <taxon>Malpighiales</taxon>
        <taxon>Rhizophoraceae</taxon>
        <taxon>Rhizophora</taxon>
    </lineage>
</organism>
<evidence type="ECO:0000313" key="1">
    <source>
        <dbReference type="EMBL" id="MBX70268.1"/>
    </source>
</evidence>
<dbReference type="EMBL" id="GGEC01089784">
    <property type="protein sequence ID" value="MBX70268.1"/>
    <property type="molecule type" value="Transcribed_RNA"/>
</dbReference>
<reference evidence="1" key="1">
    <citation type="submission" date="2018-02" db="EMBL/GenBank/DDBJ databases">
        <title>Rhizophora mucronata_Transcriptome.</title>
        <authorList>
            <person name="Meera S.P."/>
            <person name="Sreeshan A."/>
            <person name="Augustine A."/>
        </authorList>
    </citation>
    <scope>NUCLEOTIDE SEQUENCE</scope>
    <source>
        <tissue evidence="1">Leaf</tissue>
    </source>
</reference>
<name>A0A2P2QTL3_RHIMU</name>
<accession>A0A2P2QTL3</accession>
<dbReference type="AlphaFoldDB" id="A0A2P2QTL3"/>
<sequence length="48" mass="5474">MYSSLDAYVYIVACHVFIGADLEFLVTGEKFTHINDILPARASLFCRY</sequence>